<reference evidence="1" key="2">
    <citation type="journal article" date="2021" name="PeerJ">
        <title>Extensive microbial diversity within the chicken gut microbiome revealed by metagenomics and culture.</title>
        <authorList>
            <person name="Gilroy R."/>
            <person name="Ravi A."/>
            <person name="Getino M."/>
            <person name="Pursley I."/>
            <person name="Horton D.L."/>
            <person name="Alikhan N.F."/>
            <person name="Baker D."/>
            <person name="Gharbi K."/>
            <person name="Hall N."/>
            <person name="Watson M."/>
            <person name="Adriaenssens E.M."/>
            <person name="Foster-Nyarko E."/>
            <person name="Jarju S."/>
            <person name="Secka A."/>
            <person name="Antonio M."/>
            <person name="Oren A."/>
            <person name="Chaudhuri R.R."/>
            <person name="La Ragione R."/>
            <person name="Hildebrand F."/>
            <person name="Pallen M.J."/>
        </authorList>
    </citation>
    <scope>NUCLEOTIDE SEQUENCE</scope>
    <source>
        <strain evidence="1">CHK187-14744</strain>
    </source>
</reference>
<organism evidence="1 2">
    <name type="scientific">Candidatus Onthocola gallistercoris</name>
    <dbReference type="NCBI Taxonomy" id="2840876"/>
    <lineage>
        <taxon>Bacteria</taxon>
        <taxon>Bacillati</taxon>
        <taxon>Bacillota</taxon>
        <taxon>Bacilli</taxon>
        <taxon>Candidatus Onthocola</taxon>
    </lineage>
</organism>
<dbReference type="AlphaFoldDB" id="A0A9D1KVZ7"/>
<reference evidence="1" key="1">
    <citation type="submission" date="2020-10" db="EMBL/GenBank/DDBJ databases">
        <authorList>
            <person name="Gilroy R."/>
        </authorList>
    </citation>
    <scope>NUCLEOTIDE SEQUENCE</scope>
    <source>
        <strain evidence="1">CHK187-14744</strain>
    </source>
</reference>
<protein>
    <submittedName>
        <fullName evidence="1">Uncharacterized protein</fullName>
    </submittedName>
</protein>
<sequence length="56" mass="6658">MKQMTARLKEEIAAQARPIREVVQRSEYNLYLEGMRRELDRSHYGRLQSPGLDLPR</sequence>
<evidence type="ECO:0000313" key="2">
    <source>
        <dbReference type="Proteomes" id="UP000824164"/>
    </source>
</evidence>
<evidence type="ECO:0000313" key="1">
    <source>
        <dbReference type="EMBL" id="HIU01847.1"/>
    </source>
</evidence>
<dbReference type="Proteomes" id="UP000824164">
    <property type="component" value="Unassembled WGS sequence"/>
</dbReference>
<dbReference type="EMBL" id="DVLT01000005">
    <property type="protein sequence ID" value="HIU01847.1"/>
    <property type="molecule type" value="Genomic_DNA"/>
</dbReference>
<name>A0A9D1KVZ7_9FIRM</name>
<comment type="caution">
    <text evidence="1">The sequence shown here is derived from an EMBL/GenBank/DDBJ whole genome shotgun (WGS) entry which is preliminary data.</text>
</comment>
<proteinExistence type="predicted"/>
<gene>
    <name evidence="1" type="ORF">IAB63_01160</name>
</gene>
<accession>A0A9D1KVZ7</accession>